<organism evidence="1 2">
    <name type="scientific">Arctium lappa</name>
    <name type="common">Greater burdock</name>
    <name type="synonym">Lappa major</name>
    <dbReference type="NCBI Taxonomy" id="4217"/>
    <lineage>
        <taxon>Eukaryota</taxon>
        <taxon>Viridiplantae</taxon>
        <taxon>Streptophyta</taxon>
        <taxon>Embryophyta</taxon>
        <taxon>Tracheophyta</taxon>
        <taxon>Spermatophyta</taxon>
        <taxon>Magnoliopsida</taxon>
        <taxon>eudicotyledons</taxon>
        <taxon>Gunneridae</taxon>
        <taxon>Pentapetalae</taxon>
        <taxon>asterids</taxon>
        <taxon>campanulids</taxon>
        <taxon>Asterales</taxon>
        <taxon>Asteraceae</taxon>
        <taxon>Carduoideae</taxon>
        <taxon>Cardueae</taxon>
        <taxon>Arctiinae</taxon>
        <taxon>Arctium</taxon>
    </lineage>
</organism>
<keyword evidence="2" id="KW-1185">Reference proteome</keyword>
<reference evidence="1 2" key="2">
    <citation type="journal article" date="2022" name="Mol. Ecol. Resour.">
        <title>The genomes of chicory, endive, great burdock and yacon provide insights into Asteraceae paleo-polyploidization history and plant inulin production.</title>
        <authorList>
            <person name="Fan W."/>
            <person name="Wang S."/>
            <person name="Wang H."/>
            <person name="Wang A."/>
            <person name="Jiang F."/>
            <person name="Liu H."/>
            <person name="Zhao H."/>
            <person name="Xu D."/>
            <person name="Zhang Y."/>
        </authorList>
    </citation>
    <scope>NUCLEOTIDE SEQUENCE [LARGE SCALE GENOMIC DNA]</scope>
    <source>
        <strain evidence="2">cv. Niubang</strain>
    </source>
</reference>
<protein>
    <submittedName>
        <fullName evidence="1">Uncharacterized protein</fullName>
    </submittedName>
</protein>
<dbReference type="EMBL" id="CM042059">
    <property type="protein sequence ID" value="KAI3681285.1"/>
    <property type="molecule type" value="Genomic_DNA"/>
</dbReference>
<comment type="caution">
    <text evidence="1">The sequence shown here is derived from an EMBL/GenBank/DDBJ whole genome shotgun (WGS) entry which is preliminary data.</text>
</comment>
<name>A0ACB8Y859_ARCLA</name>
<gene>
    <name evidence="1" type="ORF">L6452_36075</name>
</gene>
<accession>A0ACB8Y859</accession>
<dbReference type="Proteomes" id="UP001055879">
    <property type="component" value="Linkage Group LG13"/>
</dbReference>
<reference evidence="2" key="1">
    <citation type="journal article" date="2022" name="Mol. Ecol. Resour.">
        <title>The genomes of chicory, endive, great burdock and yacon provide insights into Asteraceae palaeo-polyploidization history and plant inulin production.</title>
        <authorList>
            <person name="Fan W."/>
            <person name="Wang S."/>
            <person name="Wang H."/>
            <person name="Wang A."/>
            <person name="Jiang F."/>
            <person name="Liu H."/>
            <person name="Zhao H."/>
            <person name="Xu D."/>
            <person name="Zhang Y."/>
        </authorList>
    </citation>
    <scope>NUCLEOTIDE SEQUENCE [LARGE SCALE GENOMIC DNA]</scope>
    <source>
        <strain evidence="2">cv. Niubang</strain>
    </source>
</reference>
<evidence type="ECO:0000313" key="2">
    <source>
        <dbReference type="Proteomes" id="UP001055879"/>
    </source>
</evidence>
<proteinExistence type="predicted"/>
<sequence length="121" mass="13802">MLITIAGQYTTYCDLMTRLLILHYTPSLTSQMLIRKPDNCIRKESSDCGSSSRNVAFVSRKHFFHQLLSLTAVATCISHPLHLYLFVYKSLPLQRGRLKKGLNTSSRSVDFYFLGAYAYSL</sequence>
<evidence type="ECO:0000313" key="1">
    <source>
        <dbReference type="EMBL" id="KAI3681285.1"/>
    </source>
</evidence>